<dbReference type="EMBL" id="BSYO01000010">
    <property type="protein sequence ID" value="GMH11105.1"/>
    <property type="molecule type" value="Genomic_DNA"/>
</dbReference>
<organism evidence="1 2">
    <name type="scientific">Nepenthes gracilis</name>
    <name type="common">Slender pitcher plant</name>
    <dbReference type="NCBI Taxonomy" id="150966"/>
    <lineage>
        <taxon>Eukaryota</taxon>
        <taxon>Viridiplantae</taxon>
        <taxon>Streptophyta</taxon>
        <taxon>Embryophyta</taxon>
        <taxon>Tracheophyta</taxon>
        <taxon>Spermatophyta</taxon>
        <taxon>Magnoliopsida</taxon>
        <taxon>eudicotyledons</taxon>
        <taxon>Gunneridae</taxon>
        <taxon>Pentapetalae</taxon>
        <taxon>Caryophyllales</taxon>
        <taxon>Nepenthaceae</taxon>
        <taxon>Nepenthes</taxon>
    </lineage>
</organism>
<sequence length="102" mass="10798">MLSMALQASVSAFVKSCLNPSSKLIVQPFKVSTFANSKGFLSTSQSTTRLKYSSRSARSPGLSISAAADSVTDESVEVSANIDDDLAAGKEDYHPIPLLKEV</sequence>
<comment type="caution">
    <text evidence="1">The sequence shown here is derived from an EMBL/GenBank/DDBJ whole genome shotgun (WGS) entry which is preliminary data.</text>
</comment>
<keyword evidence="2" id="KW-1185">Reference proteome</keyword>
<gene>
    <name evidence="1" type="ORF">Nepgr_012946</name>
</gene>
<dbReference type="AlphaFoldDB" id="A0AAD3SGM5"/>
<dbReference type="Proteomes" id="UP001279734">
    <property type="component" value="Unassembled WGS sequence"/>
</dbReference>
<accession>A0AAD3SGM5</accession>
<evidence type="ECO:0000313" key="1">
    <source>
        <dbReference type="EMBL" id="GMH11105.1"/>
    </source>
</evidence>
<proteinExistence type="predicted"/>
<name>A0AAD3SGM5_NEPGR</name>
<protein>
    <submittedName>
        <fullName evidence="1">Uncharacterized protein</fullName>
    </submittedName>
</protein>
<reference evidence="1" key="1">
    <citation type="submission" date="2023-05" db="EMBL/GenBank/DDBJ databases">
        <title>Nepenthes gracilis genome sequencing.</title>
        <authorList>
            <person name="Fukushima K."/>
        </authorList>
    </citation>
    <scope>NUCLEOTIDE SEQUENCE</scope>
    <source>
        <strain evidence="1">SING2019-196</strain>
    </source>
</reference>
<evidence type="ECO:0000313" key="2">
    <source>
        <dbReference type="Proteomes" id="UP001279734"/>
    </source>
</evidence>